<evidence type="ECO:0000313" key="3">
    <source>
        <dbReference type="Proteomes" id="UP001190700"/>
    </source>
</evidence>
<gene>
    <name evidence="2" type="ORF">CYMTET_39438</name>
</gene>
<feature type="compositionally biased region" description="Low complexity" evidence="1">
    <location>
        <begin position="42"/>
        <end position="51"/>
    </location>
</feature>
<feature type="region of interest" description="Disordered" evidence="1">
    <location>
        <begin position="1"/>
        <end position="51"/>
    </location>
</feature>
<dbReference type="EMBL" id="LGRX02026182">
    <property type="protein sequence ID" value="KAK3251215.1"/>
    <property type="molecule type" value="Genomic_DNA"/>
</dbReference>
<feature type="region of interest" description="Disordered" evidence="1">
    <location>
        <begin position="73"/>
        <end position="93"/>
    </location>
</feature>
<accession>A0AAE0F5L3</accession>
<comment type="caution">
    <text evidence="2">The sequence shown here is derived from an EMBL/GenBank/DDBJ whole genome shotgun (WGS) entry which is preliminary data.</text>
</comment>
<feature type="compositionally biased region" description="Basic and acidic residues" evidence="1">
    <location>
        <begin position="30"/>
        <end position="40"/>
    </location>
</feature>
<evidence type="ECO:0000256" key="1">
    <source>
        <dbReference type="SAM" id="MobiDB-lite"/>
    </source>
</evidence>
<protein>
    <submittedName>
        <fullName evidence="2">Uncharacterized protein</fullName>
    </submittedName>
</protein>
<sequence>MGAEARQGLQPPGRAPGAMGSVGPAGSRSPRPEVAPRGDDQPPTVGEGGAAAVAEEVRTAVPEACDAPVVEAEEAGGAEQVGGAQLEGGPSPEACAAPIQWEDEVEEHALLNPSALEAFLRGQEVGGSHMVQRDALGRDLNPLELEALDRGLERPERVVSQGDVAFLSDGEGWPTLRISAGTFSIHNDIRSRGSGKSNSSNIGGNNNNNNNNNNSNSGEGSSGGKKSNHRGSSSINNNNNNKDNKSSSNSSGDGSNISSGNNDSNSSSSNNNSGLMSIGDSHP</sequence>
<keyword evidence="3" id="KW-1185">Reference proteome</keyword>
<feature type="compositionally biased region" description="Low complexity" evidence="1">
    <location>
        <begin position="77"/>
        <end position="89"/>
    </location>
</feature>
<organism evidence="2 3">
    <name type="scientific">Cymbomonas tetramitiformis</name>
    <dbReference type="NCBI Taxonomy" id="36881"/>
    <lineage>
        <taxon>Eukaryota</taxon>
        <taxon>Viridiplantae</taxon>
        <taxon>Chlorophyta</taxon>
        <taxon>Pyramimonadophyceae</taxon>
        <taxon>Pyramimonadales</taxon>
        <taxon>Pyramimonadaceae</taxon>
        <taxon>Cymbomonas</taxon>
    </lineage>
</organism>
<feature type="region of interest" description="Disordered" evidence="1">
    <location>
        <begin position="183"/>
        <end position="283"/>
    </location>
</feature>
<evidence type="ECO:0000313" key="2">
    <source>
        <dbReference type="EMBL" id="KAK3251215.1"/>
    </source>
</evidence>
<feature type="compositionally biased region" description="Low complexity" evidence="1">
    <location>
        <begin position="194"/>
        <end position="219"/>
    </location>
</feature>
<name>A0AAE0F5L3_9CHLO</name>
<proteinExistence type="predicted"/>
<dbReference type="AlphaFoldDB" id="A0AAE0F5L3"/>
<feature type="compositionally biased region" description="Low complexity" evidence="1">
    <location>
        <begin position="231"/>
        <end position="274"/>
    </location>
</feature>
<dbReference type="Proteomes" id="UP001190700">
    <property type="component" value="Unassembled WGS sequence"/>
</dbReference>
<reference evidence="2 3" key="1">
    <citation type="journal article" date="2015" name="Genome Biol. Evol.">
        <title>Comparative Genomics of a Bacterivorous Green Alga Reveals Evolutionary Causalities and Consequences of Phago-Mixotrophic Mode of Nutrition.</title>
        <authorList>
            <person name="Burns J.A."/>
            <person name="Paasch A."/>
            <person name="Narechania A."/>
            <person name="Kim E."/>
        </authorList>
    </citation>
    <scope>NUCLEOTIDE SEQUENCE [LARGE SCALE GENOMIC DNA]</scope>
    <source>
        <strain evidence="2 3">PLY_AMNH</strain>
    </source>
</reference>